<dbReference type="PROSITE" id="PS50110">
    <property type="entry name" value="RESPONSE_REGULATORY"/>
    <property type="match status" value="1"/>
</dbReference>
<dbReference type="GO" id="GO:0003677">
    <property type="term" value="F:DNA binding"/>
    <property type="evidence" value="ECO:0007669"/>
    <property type="project" value="UniProtKB-KW"/>
</dbReference>
<keyword evidence="9" id="KW-1185">Reference proteome</keyword>
<keyword evidence="4" id="KW-0804">Transcription</keyword>
<protein>
    <submittedName>
        <fullName evidence="8">Two-component system response regulator</fullName>
    </submittedName>
</protein>
<feature type="domain" description="HTH luxR-type" evidence="6">
    <location>
        <begin position="150"/>
        <end position="215"/>
    </location>
</feature>
<dbReference type="InterPro" id="IPR001789">
    <property type="entry name" value="Sig_transdc_resp-reg_receiver"/>
</dbReference>
<dbReference type="AlphaFoldDB" id="A5CM26"/>
<evidence type="ECO:0000259" key="6">
    <source>
        <dbReference type="PROSITE" id="PS50043"/>
    </source>
</evidence>
<feature type="modified residue" description="4-aspartylphosphate" evidence="5">
    <location>
        <position position="53"/>
    </location>
</feature>
<keyword evidence="2" id="KW-0805">Transcription regulation</keyword>
<dbReference type="eggNOG" id="COG2197">
    <property type="taxonomic scope" value="Bacteria"/>
</dbReference>
<dbReference type="PANTHER" id="PTHR43214">
    <property type="entry name" value="TWO-COMPONENT RESPONSE REGULATOR"/>
    <property type="match status" value="1"/>
</dbReference>
<dbReference type="PANTHER" id="PTHR43214:SF24">
    <property type="entry name" value="TRANSCRIPTIONAL REGULATORY PROTEIN NARL-RELATED"/>
    <property type="match status" value="1"/>
</dbReference>
<evidence type="ECO:0000256" key="4">
    <source>
        <dbReference type="ARBA" id="ARBA00023163"/>
    </source>
</evidence>
<dbReference type="PROSITE" id="PS50043">
    <property type="entry name" value="HTH_LUXR_2"/>
    <property type="match status" value="1"/>
</dbReference>
<evidence type="ECO:0000256" key="3">
    <source>
        <dbReference type="ARBA" id="ARBA00023125"/>
    </source>
</evidence>
<evidence type="ECO:0000256" key="5">
    <source>
        <dbReference type="PROSITE-ProRule" id="PRU00169"/>
    </source>
</evidence>
<dbReference type="Proteomes" id="UP000001564">
    <property type="component" value="Chromosome"/>
</dbReference>
<dbReference type="SUPFAM" id="SSF46894">
    <property type="entry name" value="C-terminal effector domain of the bipartite response regulators"/>
    <property type="match status" value="1"/>
</dbReference>
<dbReference type="InterPro" id="IPR039420">
    <property type="entry name" value="WalR-like"/>
</dbReference>
<dbReference type="Pfam" id="PF00072">
    <property type="entry name" value="Response_reg"/>
    <property type="match status" value="1"/>
</dbReference>
<dbReference type="InterPro" id="IPR058245">
    <property type="entry name" value="NreC/VraR/RcsB-like_REC"/>
</dbReference>
<dbReference type="SUPFAM" id="SSF52172">
    <property type="entry name" value="CheY-like"/>
    <property type="match status" value="1"/>
</dbReference>
<accession>A5CM26</accession>
<sequence length="223" mass="23482">MIDVVLVDDQAMIRAGLRGILEDAGIRVIGEAADGRSAFAVIRGSRPDVVLMDLRMPILDGVGATAALRADPDLNAVRILVLTTFDGDEEVLAALRAGADGFLAKSADSESLIAAVEAVAKGDTSLSAGAAKTVVSDLRRRGRSATDVELIARTATLTHRETDVVLGAARGLDNVSIARDLFISPATVKTHLNRAMTKLHARDRGQLVSIAFRSGLVNRAEHP</sequence>
<evidence type="ECO:0000313" key="9">
    <source>
        <dbReference type="Proteomes" id="UP000001564"/>
    </source>
</evidence>
<gene>
    <name evidence="8" type="primary">regB</name>
    <name evidence="8" type="ordered locus">CMM_0091</name>
</gene>
<dbReference type="HOGENOM" id="CLU_000445_90_10_11"/>
<dbReference type="RefSeq" id="WP_011931310.1">
    <property type="nucleotide sequence ID" value="NC_009480.1"/>
</dbReference>
<keyword evidence="1 5" id="KW-0597">Phosphoprotein</keyword>
<proteinExistence type="predicted"/>
<reference evidence="8 9" key="1">
    <citation type="journal article" date="2008" name="J. Bacteriol.">
        <title>The genome sequence of the tomato-pathogenic actinomycete Clavibacter michiganensis subsp. michiganensis NCPPB382 reveals a large island involved in pathogenicity.</title>
        <authorList>
            <person name="Gartemann K.H."/>
            <person name="Abt B."/>
            <person name="Bekel T."/>
            <person name="Burger A."/>
            <person name="Engemann J."/>
            <person name="Flugel M."/>
            <person name="Gaigalat L."/>
            <person name="Goesmann A."/>
            <person name="Grafen I."/>
            <person name="Kalinowski J."/>
            <person name="Kaup O."/>
            <person name="Kirchner O."/>
            <person name="Krause L."/>
            <person name="Linke B."/>
            <person name="McHardy A."/>
            <person name="Meyer F."/>
            <person name="Pohle S."/>
            <person name="Ruckert C."/>
            <person name="Schneiker S."/>
            <person name="Zellermann E.M."/>
            <person name="Puhler A."/>
            <person name="Eichenlaub R."/>
            <person name="Kaiser O."/>
            <person name="Bartels D."/>
        </authorList>
    </citation>
    <scope>NUCLEOTIDE SEQUENCE [LARGE SCALE GENOMIC DNA]</scope>
    <source>
        <strain evidence="8 9">NCPPB 382</strain>
    </source>
</reference>
<dbReference type="InterPro" id="IPR011006">
    <property type="entry name" value="CheY-like_superfamily"/>
</dbReference>
<dbReference type="PRINTS" id="PR00038">
    <property type="entry name" value="HTHLUXR"/>
</dbReference>
<evidence type="ECO:0000259" key="7">
    <source>
        <dbReference type="PROSITE" id="PS50110"/>
    </source>
</evidence>
<dbReference type="InterPro" id="IPR000792">
    <property type="entry name" value="Tscrpt_reg_LuxR_C"/>
</dbReference>
<organism evidence="8 9">
    <name type="scientific">Clavibacter michiganensis subsp. michiganensis (strain NCPPB 382)</name>
    <dbReference type="NCBI Taxonomy" id="443906"/>
    <lineage>
        <taxon>Bacteria</taxon>
        <taxon>Bacillati</taxon>
        <taxon>Actinomycetota</taxon>
        <taxon>Actinomycetes</taxon>
        <taxon>Micrococcales</taxon>
        <taxon>Microbacteriaceae</taxon>
        <taxon>Clavibacter</taxon>
    </lineage>
</organism>
<dbReference type="SMART" id="SM00448">
    <property type="entry name" value="REC"/>
    <property type="match status" value="1"/>
</dbReference>
<name>A5CM26_CLAM3</name>
<dbReference type="OrthoDB" id="9808843at2"/>
<feature type="domain" description="Response regulatory" evidence="7">
    <location>
        <begin position="3"/>
        <end position="120"/>
    </location>
</feature>
<dbReference type="CDD" id="cd06170">
    <property type="entry name" value="LuxR_C_like"/>
    <property type="match status" value="1"/>
</dbReference>
<dbReference type="CDD" id="cd17535">
    <property type="entry name" value="REC_NarL-like"/>
    <property type="match status" value="1"/>
</dbReference>
<dbReference type="Pfam" id="PF00196">
    <property type="entry name" value="GerE"/>
    <property type="match status" value="1"/>
</dbReference>
<dbReference type="EMBL" id="AM711867">
    <property type="protein sequence ID" value="CAN00110.1"/>
    <property type="molecule type" value="Genomic_DNA"/>
</dbReference>
<dbReference type="KEGG" id="cmi:CMM_0091"/>
<dbReference type="GO" id="GO:0000160">
    <property type="term" value="P:phosphorelay signal transduction system"/>
    <property type="evidence" value="ECO:0007669"/>
    <property type="project" value="InterPro"/>
</dbReference>
<dbReference type="SMART" id="SM00421">
    <property type="entry name" value="HTH_LUXR"/>
    <property type="match status" value="1"/>
</dbReference>
<dbReference type="Gene3D" id="3.40.50.2300">
    <property type="match status" value="1"/>
</dbReference>
<evidence type="ECO:0000313" key="8">
    <source>
        <dbReference type="EMBL" id="CAN00110.1"/>
    </source>
</evidence>
<evidence type="ECO:0000256" key="2">
    <source>
        <dbReference type="ARBA" id="ARBA00023015"/>
    </source>
</evidence>
<evidence type="ECO:0000256" key="1">
    <source>
        <dbReference type="ARBA" id="ARBA00022553"/>
    </source>
</evidence>
<dbReference type="PROSITE" id="PS00622">
    <property type="entry name" value="HTH_LUXR_1"/>
    <property type="match status" value="1"/>
</dbReference>
<dbReference type="GO" id="GO:0006355">
    <property type="term" value="P:regulation of DNA-templated transcription"/>
    <property type="evidence" value="ECO:0007669"/>
    <property type="project" value="InterPro"/>
</dbReference>
<dbReference type="InterPro" id="IPR016032">
    <property type="entry name" value="Sig_transdc_resp-reg_C-effctor"/>
</dbReference>
<keyword evidence="3" id="KW-0238">DNA-binding</keyword>